<gene>
    <name evidence="3" type="ORF">DD235_12715</name>
</gene>
<evidence type="ECO:0008006" key="5">
    <source>
        <dbReference type="Google" id="ProtNLM"/>
    </source>
</evidence>
<dbReference type="RefSeq" id="WP_109062469.1">
    <property type="nucleotide sequence ID" value="NZ_QETA01000005.1"/>
</dbReference>
<feature type="region of interest" description="Disordered" evidence="1">
    <location>
        <begin position="188"/>
        <end position="223"/>
    </location>
</feature>
<organism evidence="3 4">
    <name type="scientific">Corticimicrobacter populi</name>
    <dbReference type="NCBI Taxonomy" id="2175229"/>
    <lineage>
        <taxon>Bacteria</taxon>
        <taxon>Pseudomonadati</taxon>
        <taxon>Pseudomonadota</taxon>
        <taxon>Betaproteobacteria</taxon>
        <taxon>Burkholderiales</taxon>
        <taxon>Alcaligenaceae</taxon>
        <taxon>Corticimicrobacter</taxon>
    </lineage>
</organism>
<evidence type="ECO:0000313" key="3">
    <source>
        <dbReference type="EMBL" id="PWF22231.1"/>
    </source>
</evidence>
<feature type="chain" id="PRO_5016069994" description="DUF2968 domain-containing protein" evidence="2">
    <location>
        <begin position="27"/>
        <end position="251"/>
    </location>
</feature>
<dbReference type="InterPro" id="IPR021350">
    <property type="entry name" value="DUF2968"/>
</dbReference>
<sequence length="251" mass="27927">MKNHGIRPALLALAIISIPLGGCAQAQDSRPADAPVVRQVDSAATPDADNSATAVVVQQDTTAPAPVQPEIRTPAAEHTLASELQRLIQAGQVHELRTTYNGQFGASLLFQPSDLRYYVALFQQKNFWRVIRTDDFAQAENTYRNFSRQTVELAQPDIERIRFEAEYAHTERQLAASSTELSNLQNDLATQRQQERSIAAQQAQARQEADRLNSQQQEARQQLRALQRQIEALEAQQNADTAASGNRANRK</sequence>
<dbReference type="Proteomes" id="UP000245212">
    <property type="component" value="Unassembled WGS sequence"/>
</dbReference>
<keyword evidence="2" id="KW-0732">Signal</keyword>
<accession>A0A2V1K003</accession>
<evidence type="ECO:0000256" key="1">
    <source>
        <dbReference type="SAM" id="MobiDB-lite"/>
    </source>
</evidence>
<proteinExistence type="predicted"/>
<name>A0A2V1K003_9BURK</name>
<feature type="signal peptide" evidence="2">
    <location>
        <begin position="1"/>
        <end position="26"/>
    </location>
</feature>
<comment type="caution">
    <text evidence="3">The sequence shown here is derived from an EMBL/GenBank/DDBJ whole genome shotgun (WGS) entry which is preliminary data.</text>
</comment>
<protein>
    <recommendedName>
        <fullName evidence="5">DUF2968 domain-containing protein</fullName>
    </recommendedName>
</protein>
<evidence type="ECO:0000313" key="4">
    <source>
        <dbReference type="Proteomes" id="UP000245212"/>
    </source>
</evidence>
<dbReference type="EMBL" id="QETA01000005">
    <property type="protein sequence ID" value="PWF22231.1"/>
    <property type="molecule type" value="Genomic_DNA"/>
</dbReference>
<feature type="compositionally biased region" description="Low complexity" evidence="1">
    <location>
        <begin position="196"/>
        <end position="206"/>
    </location>
</feature>
<keyword evidence="4" id="KW-1185">Reference proteome</keyword>
<evidence type="ECO:0000256" key="2">
    <source>
        <dbReference type="SAM" id="SignalP"/>
    </source>
</evidence>
<dbReference type="AlphaFoldDB" id="A0A2V1K003"/>
<dbReference type="Pfam" id="PF11180">
    <property type="entry name" value="DUF2968"/>
    <property type="match status" value="1"/>
</dbReference>
<reference evidence="4" key="1">
    <citation type="submission" date="2018-05" db="EMBL/GenBank/DDBJ databases">
        <authorList>
            <person name="Li Y."/>
        </authorList>
    </citation>
    <scope>NUCLEOTIDE SEQUENCE [LARGE SCALE GENOMIC DNA]</scope>
    <source>
        <strain evidence="4">3d-2-2</strain>
    </source>
</reference>